<dbReference type="EMBL" id="JALNTZ010000006">
    <property type="protein sequence ID" value="KAJ3647442.1"/>
    <property type="molecule type" value="Genomic_DNA"/>
</dbReference>
<dbReference type="AlphaFoldDB" id="A0AA38I456"/>
<feature type="domain" description="Farnesoic acid O-methyl transferase" evidence="1">
    <location>
        <begin position="44"/>
        <end position="185"/>
    </location>
</feature>
<reference evidence="2" key="1">
    <citation type="journal article" date="2023" name="G3 (Bethesda)">
        <title>Whole genome assemblies of Zophobas morio and Tenebrio molitor.</title>
        <authorList>
            <person name="Kaur S."/>
            <person name="Stinson S.A."/>
            <person name="diCenzo G.C."/>
        </authorList>
    </citation>
    <scope>NUCLEOTIDE SEQUENCE</scope>
    <source>
        <strain evidence="2">QUZm001</strain>
    </source>
</reference>
<protein>
    <recommendedName>
        <fullName evidence="1">Farnesoic acid O-methyl transferase domain-containing protein</fullName>
    </recommendedName>
</protein>
<name>A0AA38I456_9CUCU</name>
<evidence type="ECO:0000313" key="3">
    <source>
        <dbReference type="Proteomes" id="UP001168821"/>
    </source>
</evidence>
<evidence type="ECO:0000313" key="2">
    <source>
        <dbReference type="EMBL" id="KAJ3647442.1"/>
    </source>
</evidence>
<accession>A0AA38I456</accession>
<proteinExistence type="predicted"/>
<keyword evidence="3" id="KW-1185">Reference proteome</keyword>
<dbReference type="Pfam" id="PF12248">
    <property type="entry name" value="Methyltransf_FA"/>
    <property type="match status" value="1"/>
</dbReference>
<organism evidence="2 3">
    <name type="scientific">Zophobas morio</name>
    <dbReference type="NCBI Taxonomy" id="2755281"/>
    <lineage>
        <taxon>Eukaryota</taxon>
        <taxon>Metazoa</taxon>
        <taxon>Ecdysozoa</taxon>
        <taxon>Arthropoda</taxon>
        <taxon>Hexapoda</taxon>
        <taxon>Insecta</taxon>
        <taxon>Pterygota</taxon>
        <taxon>Neoptera</taxon>
        <taxon>Endopterygota</taxon>
        <taxon>Coleoptera</taxon>
        <taxon>Polyphaga</taxon>
        <taxon>Cucujiformia</taxon>
        <taxon>Tenebrionidae</taxon>
        <taxon>Zophobas</taxon>
    </lineage>
</organism>
<evidence type="ECO:0000259" key="1">
    <source>
        <dbReference type="Pfam" id="PF12248"/>
    </source>
</evidence>
<gene>
    <name evidence="2" type="ORF">Zmor_019320</name>
</gene>
<dbReference type="InterPro" id="IPR022041">
    <property type="entry name" value="Methyltransf_FA"/>
</dbReference>
<comment type="caution">
    <text evidence="2">The sequence shown here is derived from an EMBL/GenBank/DDBJ whole genome shotgun (WGS) entry which is preliminary data.</text>
</comment>
<sequence>MRSDINHPILDERWEAMEVIKTEYVEPNYEELKYQLVQNVILKNESFDIPLSIRTEKEGHIFLCDGGYPPKARCYWFMLQAFTGADSAIRKCDKEYIISKHGQWPKAPCNQAKIYINHTIVPTYLSSKKWSHFVLSKRKNVLRFSEFSNQKEKQIMEWEDDDIPIDVTHIIVHSITNNGLWKIHNIDFLYTDVTNSEVNLGPLIYSANGFVCISMYVTMCSFCKLMLSLVSGRQVIKTEEFEMKVRI</sequence>
<dbReference type="Proteomes" id="UP001168821">
    <property type="component" value="Unassembled WGS sequence"/>
</dbReference>